<keyword evidence="2" id="KW-1185">Reference proteome</keyword>
<gene>
    <name evidence="1" type="ORF">MUK42_33572</name>
</gene>
<reference evidence="1" key="1">
    <citation type="submission" date="2022-05" db="EMBL/GenBank/DDBJ databases">
        <title>The Musa troglodytarum L. genome provides insights into the mechanism of non-climacteric behaviour and enrichment of carotenoids.</title>
        <authorList>
            <person name="Wang J."/>
        </authorList>
    </citation>
    <scope>NUCLEOTIDE SEQUENCE</scope>
    <source>
        <tissue evidence="1">Leaf</tissue>
    </source>
</reference>
<accession>A0A9E7FEP6</accession>
<evidence type="ECO:0000313" key="2">
    <source>
        <dbReference type="Proteomes" id="UP001055439"/>
    </source>
</evidence>
<sequence>MWPPPLESFGTMVVYAISKLQGKKAGAFMCRCAAHGQEMMEDLTQDFKRKCDRQVPSLLPTAQMIAVKDQDYSTIARQKNDNSLGLRMNYKKVDQHYTKANKAEVNAGTVSVT</sequence>
<dbReference type="EMBL" id="CP097505">
    <property type="protein sequence ID" value="URD93787.1"/>
    <property type="molecule type" value="Genomic_DNA"/>
</dbReference>
<name>A0A9E7FEP6_9LILI</name>
<dbReference type="Proteomes" id="UP001055439">
    <property type="component" value="Chromosome 3"/>
</dbReference>
<dbReference type="AlphaFoldDB" id="A0A9E7FEP6"/>
<evidence type="ECO:0000313" key="1">
    <source>
        <dbReference type="EMBL" id="URD93787.1"/>
    </source>
</evidence>
<proteinExistence type="predicted"/>
<organism evidence="1 2">
    <name type="scientific">Musa troglodytarum</name>
    <name type="common">fe'i banana</name>
    <dbReference type="NCBI Taxonomy" id="320322"/>
    <lineage>
        <taxon>Eukaryota</taxon>
        <taxon>Viridiplantae</taxon>
        <taxon>Streptophyta</taxon>
        <taxon>Embryophyta</taxon>
        <taxon>Tracheophyta</taxon>
        <taxon>Spermatophyta</taxon>
        <taxon>Magnoliopsida</taxon>
        <taxon>Liliopsida</taxon>
        <taxon>Zingiberales</taxon>
        <taxon>Musaceae</taxon>
        <taxon>Musa</taxon>
    </lineage>
</organism>
<protein>
    <submittedName>
        <fullName evidence="1">Uncharacterized protein</fullName>
    </submittedName>
</protein>
<dbReference type="OrthoDB" id="10606638at2759"/>